<gene>
    <name evidence="3" type="ORF">F0L68_14730</name>
</gene>
<evidence type="ECO:0000313" key="3">
    <source>
        <dbReference type="EMBL" id="KAA2261954.1"/>
    </source>
</evidence>
<feature type="region of interest" description="Disordered" evidence="1">
    <location>
        <begin position="121"/>
        <end position="140"/>
    </location>
</feature>
<reference evidence="3 4" key="2">
    <citation type="submission" date="2019-09" db="EMBL/GenBank/DDBJ databases">
        <authorList>
            <person name="Jin C."/>
        </authorList>
    </citation>
    <scope>NUCLEOTIDE SEQUENCE [LARGE SCALE GENOMIC DNA]</scope>
    <source>
        <strain evidence="3 4">AN110305</strain>
    </source>
</reference>
<feature type="domain" description="NAD-dependent epimerase/dehydratase" evidence="2">
    <location>
        <begin position="6"/>
        <end position="226"/>
    </location>
</feature>
<dbReference type="PANTHER" id="PTHR12126">
    <property type="entry name" value="NADH-UBIQUINONE OXIDOREDUCTASE 39 KDA SUBUNIT-RELATED"/>
    <property type="match status" value="1"/>
</dbReference>
<name>A0A5B2XFQ8_9PSEU</name>
<protein>
    <submittedName>
        <fullName evidence="3">NAD-dependent epimerase</fullName>
    </submittedName>
</protein>
<dbReference type="OrthoDB" id="7941246at2"/>
<sequence length="346" mass="36871">MPRRLLVLGSSWFLGRAVTDAALTAGWDVTTFRRGRVESGADPAGVTTVRGDYADPAAVAALAEAGPFDAVVDNLAYTPRETLAVARALEPVVERYVLVSTLSAYAGWPIEPLTEDSATLDCAPDAGPNPGHNGDPGPSTYGFGKAGCERAVTSTFGADRVAVLRAGVILGPHDYVGRLSWWLRRVRRGGRVLAPGDPLRGIQPIDVRDVAAFALRCAAGTPGVFNVTGPGTETFGDLLDACARVVEPPTGTELVWASDEFLVSQGLRQWTELPLWRAYPGTWAVDASRARAAGLVTRSLAETVRDTWEWLTGDAPVGHERAGELGIMPEREAEVLAAWTDRQSGR</sequence>
<dbReference type="InterPro" id="IPR051207">
    <property type="entry name" value="ComplexI_NDUFA9_subunit"/>
</dbReference>
<proteinExistence type="predicted"/>
<comment type="caution">
    <text evidence="3">The sequence shown here is derived from an EMBL/GenBank/DDBJ whole genome shotgun (WGS) entry which is preliminary data.</text>
</comment>
<organism evidence="3 4">
    <name type="scientific">Solihabitans fulvus</name>
    <dbReference type="NCBI Taxonomy" id="1892852"/>
    <lineage>
        <taxon>Bacteria</taxon>
        <taxon>Bacillati</taxon>
        <taxon>Actinomycetota</taxon>
        <taxon>Actinomycetes</taxon>
        <taxon>Pseudonocardiales</taxon>
        <taxon>Pseudonocardiaceae</taxon>
        <taxon>Solihabitans</taxon>
    </lineage>
</organism>
<dbReference type="Gene3D" id="3.40.50.720">
    <property type="entry name" value="NAD(P)-binding Rossmann-like Domain"/>
    <property type="match status" value="1"/>
</dbReference>
<evidence type="ECO:0000259" key="2">
    <source>
        <dbReference type="Pfam" id="PF01370"/>
    </source>
</evidence>
<dbReference type="SUPFAM" id="SSF51735">
    <property type="entry name" value="NAD(P)-binding Rossmann-fold domains"/>
    <property type="match status" value="1"/>
</dbReference>
<evidence type="ECO:0000256" key="1">
    <source>
        <dbReference type="SAM" id="MobiDB-lite"/>
    </source>
</evidence>
<dbReference type="InterPro" id="IPR036291">
    <property type="entry name" value="NAD(P)-bd_dom_sf"/>
</dbReference>
<dbReference type="Pfam" id="PF01370">
    <property type="entry name" value="Epimerase"/>
    <property type="match status" value="1"/>
</dbReference>
<feature type="compositionally biased region" description="Low complexity" evidence="1">
    <location>
        <begin position="123"/>
        <end position="138"/>
    </location>
</feature>
<evidence type="ECO:0000313" key="4">
    <source>
        <dbReference type="Proteomes" id="UP000323454"/>
    </source>
</evidence>
<dbReference type="EMBL" id="VUOB01000023">
    <property type="protein sequence ID" value="KAA2261954.1"/>
    <property type="molecule type" value="Genomic_DNA"/>
</dbReference>
<dbReference type="InterPro" id="IPR001509">
    <property type="entry name" value="Epimerase_deHydtase"/>
</dbReference>
<dbReference type="PANTHER" id="PTHR12126:SF16">
    <property type="entry name" value="MIOREX COMPLEX COMPONENT 2"/>
    <property type="match status" value="1"/>
</dbReference>
<dbReference type="GO" id="GO:0044877">
    <property type="term" value="F:protein-containing complex binding"/>
    <property type="evidence" value="ECO:0007669"/>
    <property type="project" value="TreeGrafter"/>
</dbReference>
<reference evidence="3 4" key="1">
    <citation type="submission" date="2019-09" db="EMBL/GenBank/DDBJ databases">
        <title>Goodfellowia gen. nov., a new genus of the Pseudonocardineae related to Actinoalloteichus, containing Goodfellowia coeruleoviolacea gen. nov., comb. nov. gen. nov., comb. nov.</title>
        <authorList>
            <person name="Labeda D."/>
        </authorList>
    </citation>
    <scope>NUCLEOTIDE SEQUENCE [LARGE SCALE GENOMIC DNA]</scope>
    <source>
        <strain evidence="3 4">AN110305</strain>
    </source>
</reference>
<dbReference type="AlphaFoldDB" id="A0A5B2XFQ8"/>
<dbReference type="Proteomes" id="UP000323454">
    <property type="component" value="Unassembled WGS sequence"/>
</dbReference>
<keyword evidence="4" id="KW-1185">Reference proteome</keyword>
<dbReference type="RefSeq" id="WP_149850116.1">
    <property type="nucleotide sequence ID" value="NZ_VUOB01000023.1"/>
</dbReference>
<accession>A0A5B2XFQ8</accession>